<feature type="transmembrane region" description="Helical" evidence="1">
    <location>
        <begin position="282"/>
        <end position="301"/>
    </location>
</feature>
<keyword evidence="1" id="KW-0472">Membrane</keyword>
<evidence type="ECO:0000256" key="1">
    <source>
        <dbReference type="SAM" id="Phobius"/>
    </source>
</evidence>
<dbReference type="Proteomes" id="UP000285123">
    <property type="component" value="Unassembled WGS sequence"/>
</dbReference>
<gene>
    <name evidence="2" type="ORF">SAHL_06545</name>
</gene>
<feature type="transmembrane region" description="Helical" evidence="1">
    <location>
        <begin position="132"/>
        <end position="153"/>
    </location>
</feature>
<feature type="transmembrane region" description="Helical" evidence="1">
    <location>
        <begin position="255"/>
        <end position="275"/>
    </location>
</feature>
<reference evidence="2 3" key="1">
    <citation type="submission" date="2013-10" db="EMBL/GenBank/DDBJ databases">
        <title>Salinisphaera halophila YIM 95161 Genome Sequencing.</title>
        <authorList>
            <person name="Lai Q."/>
            <person name="Li C."/>
            <person name="Shao Z."/>
        </authorList>
    </citation>
    <scope>NUCLEOTIDE SEQUENCE [LARGE SCALE GENOMIC DNA]</scope>
    <source>
        <strain evidence="2 3">YIM 95161</strain>
    </source>
</reference>
<organism evidence="2 3">
    <name type="scientific">Salinisphaera orenii YIM 95161</name>
    <dbReference type="NCBI Taxonomy" id="1051139"/>
    <lineage>
        <taxon>Bacteria</taxon>
        <taxon>Pseudomonadati</taxon>
        <taxon>Pseudomonadota</taxon>
        <taxon>Gammaproteobacteria</taxon>
        <taxon>Salinisphaerales</taxon>
        <taxon>Salinisphaeraceae</taxon>
        <taxon>Salinisphaera</taxon>
    </lineage>
</organism>
<accession>A0A423Q066</accession>
<feature type="transmembrane region" description="Helical" evidence="1">
    <location>
        <begin position="160"/>
        <end position="177"/>
    </location>
</feature>
<protein>
    <submittedName>
        <fullName evidence="2">Uncharacterized protein</fullName>
    </submittedName>
</protein>
<feature type="transmembrane region" description="Helical" evidence="1">
    <location>
        <begin position="90"/>
        <end position="106"/>
    </location>
</feature>
<comment type="caution">
    <text evidence="2">The sequence shown here is derived from an EMBL/GenBank/DDBJ whole genome shotgun (WGS) entry which is preliminary data.</text>
</comment>
<keyword evidence="1" id="KW-0812">Transmembrane</keyword>
<dbReference type="EMBL" id="AYKF01000070">
    <property type="protein sequence ID" value="ROO31388.1"/>
    <property type="molecule type" value="Genomic_DNA"/>
</dbReference>
<evidence type="ECO:0000313" key="3">
    <source>
        <dbReference type="Proteomes" id="UP000285123"/>
    </source>
</evidence>
<evidence type="ECO:0000313" key="2">
    <source>
        <dbReference type="EMBL" id="ROO31388.1"/>
    </source>
</evidence>
<feature type="transmembrane region" description="Helical" evidence="1">
    <location>
        <begin position="56"/>
        <end position="78"/>
    </location>
</feature>
<sequence>MALFMTCLHLTATRPFDLASFHQLVNFWAIEPFQHRVLLPSLVGEIQRLAPVGEKLLFGLLQFGFWIALIQLADRALAMFDIGRTPPARRLLALTVVVPMLLHLIMPDIELTRTFALDDGVLDVGTWETRDIYYYVYDVPAAVFTLAMAMLLIRLARRPDIGGFIGYLALFAVATLNRETTLFMLPFSALLFWRVLGIRDWLLLMAAQAAMFTAIQMPLQWLFAININPIAMIQVGDSQYELHLLGNLATLSNPLYLMTFIARFAAGLCIPLFLCRHYLDRHLALALLGFALPLALSALVVGRIVEHRVFIEMIPLVWLATLQAVARRSAHTSPDRRLAAMT</sequence>
<proteinExistence type="predicted"/>
<dbReference type="AlphaFoldDB" id="A0A423Q066"/>
<keyword evidence="1" id="KW-1133">Transmembrane helix</keyword>
<name>A0A423Q066_9GAMM</name>